<dbReference type="Gene3D" id="3.10.180.10">
    <property type="entry name" value="2,3-Dihydroxybiphenyl 1,2-Dioxygenase, domain 1"/>
    <property type="match status" value="1"/>
</dbReference>
<evidence type="ECO:0000313" key="3">
    <source>
        <dbReference type="Proteomes" id="UP001139103"/>
    </source>
</evidence>
<organism evidence="2 3">
    <name type="scientific">Blastopirellula sediminis</name>
    <dbReference type="NCBI Taxonomy" id="2894196"/>
    <lineage>
        <taxon>Bacteria</taxon>
        <taxon>Pseudomonadati</taxon>
        <taxon>Planctomycetota</taxon>
        <taxon>Planctomycetia</taxon>
        <taxon>Pirellulales</taxon>
        <taxon>Pirellulaceae</taxon>
        <taxon>Blastopirellula</taxon>
    </lineage>
</organism>
<accession>A0A9X1MR89</accession>
<evidence type="ECO:0000259" key="1">
    <source>
        <dbReference type="Pfam" id="PF06983"/>
    </source>
</evidence>
<sequence length="141" mass="15686">MHVSPYLFFNGDCREAFEFYAELFGAKIEAIFPHAGSPSADQVSADFQDKIMHACMTIGDTQLMASDCPPEQFEKPQGMKVSLAIADPEEAERVFAGLSVRGDVQMPLQETFWAYRFGMVTDRFGAPWMINCGKPVMEGSD</sequence>
<dbReference type="SUPFAM" id="SSF54593">
    <property type="entry name" value="Glyoxalase/Bleomycin resistance protein/Dihydroxybiphenyl dioxygenase"/>
    <property type="match status" value="1"/>
</dbReference>
<dbReference type="InterPro" id="IPR029068">
    <property type="entry name" value="Glyas_Bleomycin-R_OHBP_Dase"/>
</dbReference>
<dbReference type="RefSeq" id="WP_230222474.1">
    <property type="nucleotide sequence ID" value="NZ_JAJKFT010000010.1"/>
</dbReference>
<feature type="domain" description="PhnB-like" evidence="1">
    <location>
        <begin position="3"/>
        <end position="130"/>
    </location>
</feature>
<dbReference type="PANTHER" id="PTHR33990:SF1">
    <property type="entry name" value="PROTEIN YJDN"/>
    <property type="match status" value="1"/>
</dbReference>
<comment type="caution">
    <text evidence="2">The sequence shown here is derived from an EMBL/GenBank/DDBJ whole genome shotgun (WGS) entry which is preliminary data.</text>
</comment>
<dbReference type="EMBL" id="JAJKFT010000010">
    <property type="protein sequence ID" value="MCC9630930.1"/>
    <property type="molecule type" value="Genomic_DNA"/>
</dbReference>
<reference evidence="2" key="1">
    <citation type="submission" date="2021-11" db="EMBL/GenBank/DDBJ databases">
        <title>Genome sequence.</title>
        <authorList>
            <person name="Sun Q."/>
        </authorList>
    </citation>
    <scope>NUCLEOTIDE SEQUENCE</scope>
    <source>
        <strain evidence="2">JC732</strain>
    </source>
</reference>
<proteinExistence type="predicted"/>
<evidence type="ECO:0000313" key="2">
    <source>
        <dbReference type="EMBL" id="MCC9630930.1"/>
    </source>
</evidence>
<gene>
    <name evidence="2" type="ORF">LOC68_21275</name>
</gene>
<keyword evidence="3" id="KW-1185">Reference proteome</keyword>
<dbReference type="AlphaFoldDB" id="A0A9X1MR89"/>
<dbReference type="CDD" id="cd06588">
    <property type="entry name" value="PhnB_like"/>
    <property type="match status" value="1"/>
</dbReference>
<name>A0A9X1MR89_9BACT</name>
<dbReference type="Proteomes" id="UP001139103">
    <property type="component" value="Unassembled WGS sequence"/>
</dbReference>
<dbReference type="Pfam" id="PF06983">
    <property type="entry name" value="3-dmu-9_3-mt"/>
    <property type="match status" value="1"/>
</dbReference>
<protein>
    <submittedName>
        <fullName evidence="2">VOC family protein</fullName>
    </submittedName>
</protein>
<dbReference type="PANTHER" id="PTHR33990">
    <property type="entry name" value="PROTEIN YJDN-RELATED"/>
    <property type="match status" value="1"/>
</dbReference>
<dbReference type="InterPro" id="IPR028973">
    <property type="entry name" value="PhnB-like"/>
</dbReference>